<keyword evidence="10" id="KW-0472">Membrane</keyword>
<keyword evidence="4" id="KW-0808">Transferase</keyword>
<dbReference type="Gene3D" id="1.20.5.1930">
    <property type="match status" value="1"/>
</dbReference>
<evidence type="ECO:0000313" key="14">
    <source>
        <dbReference type="EMBL" id="GAA4074751.1"/>
    </source>
</evidence>
<keyword evidence="7" id="KW-0067">ATP-binding</keyword>
<dbReference type="Proteomes" id="UP001499984">
    <property type="component" value="Unassembled WGS sequence"/>
</dbReference>
<keyword evidence="10" id="KW-1133">Transmembrane helix</keyword>
<feature type="compositionally biased region" description="Basic and acidic residues" evidence="9">
    <location>
        <begin position="1"/>
        <end position="15"/>
    </location>
</feature>
<evidence type="ECO:0000259" key="11">
    <source>
        <dbReference type="Pfam" id="PF02518"/>
    </source>
</evidence>
<dbReference type="PANTHER" id="PTHR24421:SF10">
    <property type="entry name" value="NITRATE_NITRITE SENSOR PROTEIN NARQ"/>
    <property type="match status" value="1"/>
</dbReference>
<evidence type="ECO:0000256" key="2">
    <source>
        <dbReference type="ARBA" id="ARBA00012438"/>
    </source>
</evidence>
<dbReference type="EMBL" id="BAAAZY010000018">
    <property type="protein sequence ID" value="GAA4074751.1"/>
    <property type="molecule type" value="Genomic_DNA"/>
</dbReference>
<feature type="transmembrane region" description="Helical" evidence="10">
    <location>
        <begin position="62"/>
        <end position="95"/>
    </location>
</feature>
<dbReference type="SUPFAM" id="SSF55874">
    <property type="entry name" value="ATPase domain of HSP90 chaperone/DNA topoisomerase II/histidine kinase"/>
    <property type="match status" value="1"/>
</dbReference>
<evidence type="ECO:0000256" key="5">
    <source>
        <dbReference type="ARBA" id="ARBA00022741"/>
    </source>
</evidence>
<dbReference type="InterPro" id="IPR050482">
    <property type="entry name" value="Sensor_HK_TwoCompSys"/>
</dbReference>
<feature type="domain" description="Putative sensor" evidence="13">
    <location>
        <begin position="53"/>
        <end position="232"/>
    </location>
</feature>
<protein>
    <recommendedName>
        <fullName evidence="2">histidine kinase</fullName>
        <ecNumber evidence="2">2.7.13.3</ecNumber>
    </recommendedName>
</protein>
<dbReference type="Pfam" id="PF13796">
    <property type="entry name" value="Sensor"/>
    <property type="match status" value="1"/>
</dbReference>
<keyword evidence="10" id="KW-0812">Transmembrane</keyword>
<evidence type="ECO:0000256" key="4">
    <source>
        <dbReference type="ARBA" id="ARBA00022679"/>
    </source>
</evidence>
<dbReference type="Pfam" id="PF02518">
    <property type="entry name" value="HATPase_c"/>
    <property type="match status" value="1"/>
</dbReference>
<dbReference type="InterPro" id="IPR025828">
    <property type="entry name" value="Put_sensor_dom"/>
</dbReference>
<keyword evidence="5" id="KW-0547">Nucleotide-binding</keyword>
<organism evidence="14 15">
    <name type="scientific">Streptomyces shaanxiensis</name>
    <dbReference type="NCBI Taxonomy" id="653357"/>
    <lineage>
        <taxon>Bacteria</taxon>
        <taxon>Bacillati</taxon>
        <taxon>Actinomycetota</taxon>
        <taxon>Actinomycetes</taxon>
        <taxon>Kitasatosporales</taxon>
        <taxon>Streptomycetaceae</taxon>
        <taxon>Streptomyces</taxon>
    </lineage>
</organism>
<keyword evidence="3" id="KW-0597">Phosphoprotein</keyword>
<proteinExistence type="predicted"/>
<evidence type="ECO:0000256" key="3">
    <source>
        <dbReference type="ARBA" id="ARBA00022553"/>
    </source>
</evidence>
<feature type="domain" description="Histidine kinase/HSP90-like ATPase" evidence="11">
    <location>
        <begin position="368"/>
        <end position="444"/>
    </location>
</feature>
<dbReference type="Gene3D" id="3.30.565.10">
    <property type="entry name" value="Histidine kinase-like ATPase, C-terminal domain"/>
    <property type="match status" value="1"/>
</dbReference>
<evidence type="ECO:0000313" key="15">
    <source>
        <dbReference type="Proteomes" id="UP001499984"/>
    </source>
</evidence>
<comment type="caution">
    <text evidence="14">The sequence shown here is derived from an EMBL/GenBank/DDBJ whole genome shotgun (WGS) entry which is preliminary data.</text>
</comment>
<evidence type="ECO:0000256" key="6">
    <source>
        <dbReference type="ARBA" id="ARBA00022777"/>
    </source>
</evidence>
<feature type="region of interest" description="Disordered" evidence="9">
    <location>
        <begin position="1"/>
        <end position="34"/>
    </location>
</feature>
<sequence length="451" mass="47283">MVLADTHDAGHRSEPDDPMVTGEQPVARPPDPALPPNPYRALVSPYLWRASAHLATDAVMGLAGFAVLVALGTAVCLVPAGLVGVPLVILAGWALHLLGAAERQRWAAICELDVPPQPRPTLSGPLLASAAALARSRSSRRLVAYFGVLAPWSLVTLLGIVLVWGAPLALVLLPTYYSQLPSGAASLGLITVGDLGTALLVSAVTLLLWATVAPLLVRGLLAADVLLARTLLALPRDVTLAQRVEYLTESRARVVDAAEAERRRIERDLHDGAQQRLVAMAMTLGRARSRLKDSGQDAVLELVDEARASAQEAITELRNLTRGLHPPVLTDRGLDAALSAVAARVPIPVDVDVEVSPRPSTTVEGIAYFVVTEALTNVAKHAQAKKAWVRIRRSGDRLAVTIGDDGVGGAEASPGGGLAGLADRVSGVDGRLRVTSPPGGPTLIEVDMQCA</sequence>
<evidence type="ECO:0000259" key="13">
    <source>
        <dbReference type="Pfam" id="PF13796"/>
    </source>
</evidence>
<dbReference type="InterPro" id="IPR011712">
    <property type="entry name" value="Sig_transdc_His_kin_sub3_dim/P"/>
</dbReference>
<reference evidence="15" key="1">
    <citation type="journal article" date="2019" name="Int. J. Syst. Evol. Microbiol.">
        <title>The Global Catalogue of Microorganisms (GCM) 10K type strain sequencing project: providing services to taxonomists for standard genome sequencing and annotation.</title>
        <authorList>
            <consortium name="The Broad Institute Genomics Platform"/>
            <consortium name="The Broad Institute Genome Sequencing Center for Infectious Disease"/>
            <person name="Wu L."/>
            <person name="Ma J."/>
        </authorList>
    </citation>
    <scope>NUCLEOTIDE SEQUENCE [LARGE SCALE GENOMIC DNA]</scope>
    <source>
        <strain evidence="15">JCM 16925</strain>
    </source>
</reference>
<dbReference type="EC" id="2.7.13.3" evidence="2"/>
<dbReference type="InterPro" id="IPR036890">
    <property type="entry name" value="HATPase_C_sf"/>
</dbReference>
<evidence type="ECO:0000256" key="8">
    <source>
        <dbReference type="ARBA" id="ARBA00023012"/>
    </source>
</evidence>
<keyword evidence="6" id="KW-0418">Kinase</keyword>
<name>A0ABP7VV31_9ACTN</name>
<evidence type="ECO:0000256" key="7">
    <source>
        <dbReference type="ARBA" id="ARBA00022840"/>
    </source>
</evidence>
<accession>A0ABP7VV31</accession>
<feature type="transmembrane region" description="Helical" evidence="10">
    <location>
        <begin position="142"/>
        <end position="164"/>
    </location>
</feature>
<evidence type="ECO:0000259" key="12">
    <source>
        <dbReference type="Pfam" id="PF07730"/>
    </source>
</evidence>
<evidence type="ECO:0000256" key="1">
    <source>
        <dbReference type="ARBA" id="ARBA00000085"/>
    </source>
</evidence>
<dbReference type="CDD" id="cd16917">
    <property type="entry name" value="HATPase_UhpB-NarQ-NarX-like"/>
    <property type="match status" value="1"/>
</dbReference>
<feature type="transmembrane region" description="Helical" evidence="10">
    <location>
        <begin position="184"/>
        <end position="208"/>
    </location>
</feature>
<evidence type="ECO:0000256" key="9">
    <source>
        <dbReference type="SAM" id="MobiDB-lite"/>
    </source>
</evidence>
<comment type="catalytic activity">
    <reaction evidence="1">
        <text>ATP + protein L-histidine = ADP + protein N-phospho-L-histidine.</text>
        <dbReference type="EC" id="2.7.13.3"/>
    </reaction>
</comment>
<feature type="domain" description="Signal transduction histidine kinase subgroup 3 dimerisation and phosphoacceptor" evidence="12">
    <location>
        <begin position="261"/>
        <end position="329"/>
    </location>
</feature>
<keyword evidence="15" id="KW-1185">Reference proteome</keyword>
<keyword evidence="8" id="KW-0902">Two-component regulatory system</keyword>
<dbReference type="PANTHER" id="PTHR24421">
    <property type="entry name" value="NITRATE/NITRITE SENSOR PROTEIN NARX-RELATED"/>
    <property type="match status" value="1"/>
</dbReference>
<gene>
    <name evidence="14" type="ORF">GCM10022233_60910</name>
</gene>
<dbReference type="InterPro" id="IPR003594">
    <property type="entry name" value="HATPase_dom"/>
</dbReference>
<evidence type="ECO:0000256" key="10">
    <source>
        <dbReference type="SAM" id="Phobius"/>
    </source>
</evidence>
<dbReference type="RefSeq" id="WP_345017430.1">
    <property type="nucleotide sequence ID" value="NZ_BAAAZY010000018.1"/>
</dbReference>
<dbReference type="Pfam" id="PF07730">
    <property type="entry name" value="HisKA_3"/>
    <property type="match status" value="1"/>
</dbReference>